<evidence type="ECO:0000313" key="1">
    <source>
        <dbReference type="EMBL" id="OGG60686.1"/>
    </source>
</evidence>
<comment type="caution">
    <text evidence="1">The sequence shown here is derived from an EMBL/GenBank/DDBJ whole genome shotgun (WGS) entry which is preliminary data.</text>
</comment>
<proteinExistence type="predicted"/>
<dbReference type="Proteomes" id="UP000176377">
    <property type="component" value="Unassembled WGS sequence"/>
</dbReference>
<evidence type="ECO:0000313" key="2">
    <source>
        <dbReference type="Proteomes" id="UP000176377"/>
    </source>
</evidence>
<protein>
    <submittedName>
        <fullName evidence="1">Uncharacterized protein</fullName>
    </submittedName>
</protein>
<gene>
    <name evidence="1" type="ORF">A2765_03810</name>
</gene>
<sequence length="59" mass="6159">MMNAVVVAVAVDEATAKSGCLAVSAVELLTENLAQGVVVPMPTRPFWLIIIPRLAVSPV</sequence>
<reference evidence="1 2" key="1">
    <citation type="journal article" date="2016" name="Nat. Commun.">
        <title>Thousands of microbial genomes shed light on interconnected biogeochemical processes in an aquifer system.</title>
        <authorList>
            <person name="Anantharaman K."/>
            <person name="Brown C.T."/>
            <person name="Hug L.A."/>
            <person name="Sharon I."/>
            <person name="Castelle C.J."/>
            <person name="Probst A.J."/>
            <person name="Thomas B.C."/>
            <person name="Singh A."/>
            <person name="Wilkins M.J."/>
            <person name="Karaoz U."/>
            <person name="Brodie E.L."/>
            <person name="Williams K.H."/>
            <person name="Hubbard S.S."/>
            <person name="Banfield J.F."/>
        </authorList>
    </citation>
    <scope>NUCLEOTIDE SEQUENCE [LARGE SCALE GENOMIC DNA]</scope>
</reference>
<dbReference type="AlphaFoldDB" id="A0A1F6DH31"/>
<organism evidence="1 2">
    <name type="scientific">Candidatus Kaiserbacteria bacterium RIFCSPHIGHO2_01_FULL_56_24</name>
    <dbReference type="NCBI Taxonomy" id="1798487"/>
    <lineage>
        <taxon>Bacteria</taxon>
        <taxon>Candidatus Kaiseribacteriota</taxon>
    </lineage>
</organism>
<dbReference type="EMBL" id="MFLA01000003">
    <property type="protein sequence ID" value="OGG60686.1"/>
    <property type="molecule type" value="Genomic_DNA"/>
</dbReference>
<accession>A0A1F6DH31</accession>
<name>A0A1F6DH31_9BACT</name>